<evidence type="ECO:0000256" key="1">
    <source>
        <dbReference type="SAM" id="Phobius"/>
    </source>
</evidence>
<dbReference type="EMBL" id="VFON01000002">
    <property type="protein sequence ID" value="TQL40713.1"/>
    <property type="molecule type" value="Genomic_DNA"/>
</dbReference>
<keyword evidence="1" id="KW-0812">Transmembrane</keyword>
<name>A0A542XY99_9MICO</name>
<keyword evidence="3" id="KW-1185">Reference proteome</keyword>
<keyword evidence="1" id="KW-1133">Transmembrane helix</keyword>
<proteinExistence type="predicted"/>
<dbReference type="Proteomes" id="UP000319094">
    <property type="component" value="Unassembled WGS sequence"/>
</dbReference>
<evidence type="ECO:0000313" key="2">
    <source>
        <dbReference type="EMBL" id="TQL40713.1"/>
    </source>
</evidence>
<feature type="transmembrane region" description="Helical" evidence="1">
    <location>
        <begin position="24"/>
        <end position="45"/>
    </location>
</feature>
<gene>
    <name evidence="2" type="ORF">FB468_3236</name>
</gene>
<feature type="transmembrane region" description="Helical" evidence="1">
    <location>
        <begin position="51"/>
        <end position="72"/>
    </location>
</feature>
<dbReference type="AlphaFoldDB" id="A0A542XY99"/>
<evidence type="ECO:0000313" key="3">
    <source>
        <dbReference type="Proteomes" id="UP000319094"/>
    </source>
</evidence>
<protein>
    <submittedName>
        <fullName evidence="2">Uncharacterized protein</fullName>
    </submittedName>
</protein>
<organism evidence="2 3">
    <name type="scientific">Leucobacter komagatae</name>
    <dbReference type="NCBI Taxonomy" id="55969"/>
    <lineage>
        <taxon>Bacteria</taxon>
        <taxon>Bacillati</taxon>
        <taxon>Actinomycetota</taxon>
        <taxon>Actinomycetes</taxon>
        <taxon>Micrococcales</taxon>
        <taxon>Microbacteriaceae</taxon>
        <taxon>Leucobacter</taxon>
    </lineage>
</organism>
<sequence>MRAHWASNGEGMELRFTAASTREALSPGLLLASTALAAGSAVIALLGGLALTGAVLIGVLLGGLCLVFVGYLRLSAQAREVKIAVTPEVLSVRDGNRQRTVPLTGVSRIQIVHDGAPARVAVRAGEDRFNWSIGHLHRHNTVERFVSEAPDEVDGWLRASGMRRTETVKRGVLSTDYRR</sequence>
<reference evidence="2 3" key="1">
    <citation type="submission" date="2019-06" db="EMBL/GenBank/DDBJ databases">
        <title>Sequencing the genomes of 1000 actinobacteria strains.</title>
        <authorList>
            <person name="Klenk H.-P."/>
        </authorList>
    </citation>
    <scope>NUCLEOTIDE SEQUENCE [LARGE SCALE GENOMIC DNA]</scope>
    <source>
        <strain evidence="2 3">DSM 8803</strain>
    </source>
</reference>
<accession>A0A542XY99</accession>
<comment type="caution">
    <text evidence="2">The sequence shown here is derived from an EMBL/GenBank/DDBJ whole genome shotgun (WGS) entry which is preliminary data.</text>
</comment>
<keyword evidence="1" id="KW-0472">Membrane</keyword>